<comment type="catalytic activity">
    <reaction evidence="9 10">
        <text>7-carboxy-7-carbaguanine + NH4(+) + 2 ATP = 7-cyano-7-carbaguanine + 2 AMP + 2 diphosphate + 2 H(+)</text>
        <dbReference type="Rhea" id="RHEA:27982"/>
        <dbReference type="ChEBI" id="CHEBI:15378"/>
        <dbReference type="ChEBI" id="CHEBI:28938"/>
        <dbReference type="ChEBI" id="CHEBI:30616"/>
        <dbReference type="ChEBI" id="CHEBI:33019"/>
        <dbReference type="ChEBI" id="CHEBI:45075"/>
        <dbReference type="ChEBI" id="CHEBI:61036"/>
        <dbReference type="ChEBI" id="CHEBI:456215"/>
        <dbReference type="EC" id="6.3.4.20"/>
    </reaction>
</comment>
<sequence length="268" mass="27828">MSRQSKTTENVPVAASPPASGGMRASSPTCPTRALVLSSGGIDSTTCLALAVERFSTANVSTVSFFYGQRHRKELDAAQAVAERYGVAHYVLDIASVLRYSDNALMAGSTQDVARGTYADQKDAAGRPNTYVPFRNGLMLSAAAALAASLYPDEACAVYLGAHADDAAGDAYPDCSPAFTDAMSDAMRIGTYGNVTLEAPFVNDTKAGVVACGLERGVPYELTWSCYEGGDVACGTCGTCLDRIAAFHANGAEDPIRYSSAPDGASAL</sequence>
<dbReference type="InterPro" id="IPR014729">
    <property type="entry name" value="Rossmann-like_a/b/a_fold"/>
</dbReference>
<feature type="binding site" evidence="10">
    <location>
        <position position="226"/>
    </location>
    <ligand>
        <name>Zn(2+)</name>
        <dbReference type="ChEBI" id="CHEBI:29105"/>
    </ligand>
</feature>
<dbReference type="EC" id="6.3.4.20" evidence="8 10"/>
<feature type="binding site" evidence="10">
    <location>
        <position position="234"/>
    </location>
    <ligand>
        <name>Zn(2+)</name>
        <dbReference type="ChEBI" id="CHEBI:29105"/>
    </ligand>
</feature>
<comment type="similarity">
    <text evidence="7 10">Belongs to the QueC family.</text>
</comment>
<evidence type="ECO:0000256" key="10">
    <source>
        <dbReference type="HAMAP-Rule" id="MF_01633"/>
    </source>
</evidence>
<dbReference type="GO" id="GO:0008616">
    <property type="term" value="P:tRNA queuosine(34) biosynthetic process"/>
    <property type="evidence" value="ECO:0007669"/>
    <property type="project" value="UniProtKB-UniRule"/>
</dbReference>
<gene>
    <name evidence="10" type="primary">queC</name>
    <name evidence="12" type="ORF">HMPREF0762_00059</name>
</gene>
<comment type="caution">
    <text evidence="12">The sequence shown here is derived from an EMBL/GenBank/DDBJ whole genome shotgun (WGS) entry which is preliminary data.</text>
</comment>
<feature type="region of interest" description="Disordered" evidence="11">
    <location>
        <begin position="1"/>
        <end position="27"/>
    </location>
</feature>
<feature type="binding site" evidence="10">
    <location>
        <position position="237"/>
    </location>
    <ligand>
        <name>Zn(2+)</name>
        <dbReference type="ChEBI" id="CHEBI:29105"/>
    </ligand>
</feature>
<keyword evidence="13" id="KW-1185">Reference proteome</keyword>
<dbReference type="GO" id="GO:0008270">
    <property type="term" value="F:zinc ion binding"/>
    <property type="evidence" value="ECO:0007669"/>
    <property type="project" value="UniProtKB-UniRule"/>
</dbReference>
<accession>D0WE35</accession>
<organism evidence="12 13">
    <name type="scientific">Slackia exigua (strain ATCC 700122 / DSM 15923 / CIP 105133 / JCM 11022 / KCTC 5966 / S-7)</name>
    <dbReference type="NCBI Taxonomy" id="649764"/>
    <lineage>
        <taxon>Bacteria</taxon>
        <taxon>Bacillati</taxon>
        <taxon>Actinomycetota</taxon>
        <taxon>Coriobacteriia</taxon>
        <taxon>Eggerthellales</taxon>
        <taxon>Eggerthellaceae</taxon>
        <taxon>Slackia</taxon>
    </lineage>
</organism>
<keyword evidence="4 10" id="KW-0547">Nucleotide-binding</keyword>
<keyword evidence="3 10" id="KW-0479">Metal-binding</keyword>
<evidence type="ECO:0000313" key="13">
    <source>
        <dbReference type="Proteomes" id="UP000006001"/>
    </source>
</evidence>
<dbReference type="Pfam" id="PF06508">
    <property type="entry name" value="QueC"/>
    <property type="match status" value="1"/>
</dbReference>
<dbReference type="PANTHER" id="PTHR42914">
    <property type="entry name" value="7-CYANO-7-DEAZAGUANINE SYNTHASE"/>
    <property type="match status" value="1"/>
</dbReference>
<dbReference type="NCBIfam" id="TIGR00364">
    <property type="entry name" value="7-cyano-7-deazaguanine synthase QueC"/>
    <property type="match status" value="1"/>
</dbReference>
<comment type="function">
    <text evidence="10">Catalyzes the ATP-dependent conversion of 7-carboxy-7-deazaguanine (CDG) to 7-cyano-7-deazaguanine (preQ(0)).</text>
</comment>
<dbReference type="GO" id="GO:0005524">
    <property type="term" value="F:ATP binding"/>
    <property type="evidence" value="ECO:0007669"/>
    <property type="project" value="UniProtKB-UniRule"/>
</dbReference>
<dbReference type="InterPro" id="IPR018317">
    <property type="entry name" value="QueC"/>
</dbReference>
<dbReference type="EMBL" id="ACUX02000004">
    <property type="protein sequence ID" value="EEZ61973.1"/>
    <property type="molecule type" value="Genomic_DNA"/>
</dbReference>
<evidence type="ECO:0000256" key="3">
    <source>
        <dbReference type="ARBA" id="ARBA00022723"/>
    </source>
</evidence>
<evidence type="ECO:0000256" key="8">
    <source>
        <dbReference type="ARBA" id="ARBA00039149"/>
    </source>
</evidence>
<dbReference type="AlphaFoldDB" id="D0WE35"/>
<dbReference type="UniPathway" id="UPA00391"/>
<keyword evidence="5 10" id="KW-0862">Zinc</keyword>
<dbReference type="PIRSF" id="PIRSF006293">
    <property type="entry name" value="ExsB"/>
    <property type="match status" value="1"/>
</dbReference>
<keyword evidence="2 10" id="KW-0436">Ligase</keyword>
<feature type="binding site" evidence="10">
    <location>
        <position position="240"/>
    </location>
    <ligand>
        <name>Zn(2+)</name>
        <dbReference type="ChEBI" id="CHEBI:29105"/>
    </ligand>
</feature>
<feature type="binding site" evidence="10">
    <location>
        <begin position="38"/>
        <end position="48"/>
    </location>
    <ligand>
        <name>ATP</name>
        <dbReference type="ChEBI" id="CHEBI:30616"/>
    </ligand>
</feature>
<dbReference type="HAMAP" id="MF_01633">
    <property type="entry name" value="QueC"/>
    <property type="match status" value="1"/>
</dbReference>
<dbReference type="CDD" id="cd01995">
    <property type="entry name" value="QueC-like"/>
    <property type="match status" value="1"/>
</dbReference>
<dbReference type="eggNOG" id="COG0603">
    <property type="taxonomic scope" value="Bacteria"/>
</dbReference>
<comment type="pathway">
    <text evidence="1 10">Purine metabolism; 7-cyano-7-deazaguanine biosynthesis.</text>
</comment>
<proteinExistence type="inferred from homology"/>
<evidence type="ECO:0000256" key="4">
    <source>
        <dbReference type="ARBA" id="ARBA00022741"/>
    </source>
</evidence>
<dbReference type="Proteomes" id="UP000006001">
    <property type="component" value="Unassembled WGS sequence"/>
</dbReference>
<evidence type="ECO:0000313" key="12">
    <source>
        <dbReference type="EMBL" id="EEZ61973.1"/>
    </source>
</evidence>
<dbReference type="SUPFAM" id="SSF52402">
    <property type="entry name" value="Adenine nucleotide alpha hydrolases-like"/>
    <property type="match status" value="1"/>
</dbReference>
<protein>
    <recommendedName>
        <fullName evidence="8 10">7-cyano-7-deazaguanine synthase</fullName>
        <ecNumber evidence="8 10">6.3.4.20</ecNumber>
    </recommendedName>
    <alternativeName>
        <fullName evidence="10">7-cyano-7-carbaguanine synthase</fullName>
    </alternativeName>
    <alternativeName>
        <fullName evidence="10">PreQ(0) synthase</fullName>
    </alternativeName>
    <alternativeName>
        <fullName evidence="10">Queuosine biosynthesis protein QueC</fullName>
    </alternativeName>
</protein>
<evidence type="ECO:0000256" key="11">
    <source>
        <dbReference type="SAM" id="MobiDB-lite"/>
    </source>
</evidence>
<dbReference type="GeneID" id="85006746"/>
<comment type="cofactor">
    <cofactor evidence="10">
        <name>Zn(2+)</name>
        <dbReference type="ChEBI" id="CHEBI:29105"/>
    </cofactor>
    <text evidence="10">Binds 1 zinc ion per subunit.</text>
</comment>
<dbReference type="STRING" id="649764.HMPREF0762_00059"/>
<feature type="compositionally biased region" description="Polar residues" evidence="11">
    <location>
        <begin position="1"/>
        <end position="10"/>
    </location>
</feature>
<dbReference type="PANTHER" id="PTHR42914:SF1">
    <property type="entry name" value="7-CYANO-7-DEAZAGUANINE SYNTHASE"/>
    <property type="match status" value="1"/>
</dbReference>
<dbReference type="RefSeq" id="WP_006361306.1">
    <property type="nucleotide sequence ID" value="NZ_GG700630.1"/>
</dbReference>
<evidence type="ECO:0000256" key="2">
    <source>
        <dbReference type="ARBA" id="ARBA00022598"/>
    </source>
</evidence>
<dbReference type="HOGENOM" id="CLU_081854_1_0_11"/>
<dbReference type="Gene3D" id="3.40.50.620">
    <property type="entry name" value="HUPs"/>
    <property type="match status" value="1"/>
</dbReference>
<name>D0WE35_SLAES</name>
<evidence type="ECO:0000256" key="7">
    <source>
        <dbReference type="ARBA" id="ARBA00037993"/>
    </source>
</evidence>
<evidence type="ECO:0000256" key="5">
    <source>
        <dbReference type="ARBA" id="ARBA00022833"/>
    </source>
</evidence>
<dbReference type="GO" id="GO:0016879">
    <property type="term" value="F:ligase activity, forming carbon-nitrogen bonds"/>
    <property type="evidence" value="ECO:0007669"/>
    <property type="project" value="UniProtKB-UniRule"/>
</dbReference>
<reference evidence="12" key="1">
    <citation type="submission" date="2009-10" db="EMBL/GenBank/DDBJ databases">
        <authorList>
            <person name="Weinstock G."/>
            <person name="Sodergren E."/>
            <person name="Clifton S."/>
            <person name="Fulton L."/>
            <person name="Fulton B."/>
            <person name="Courtney L."/>
            <person name="Fronick C."/>
            <person name="Harrison M."/>
            <person name="Strong C."/>
            <person name="Farmer C."/>
            <person name="Delahaunty K."/>
            <person name="Markovic C."/>
            <person name="Hall O."/>
            <person name="Minx P."/>
            <person name="Tomlinson C."/>
            <person name="Mitreva M."/>
            <person name="Nelson J."/>
            <person name="Hou S."/>
            <person name="Wollam A."/>
            <person name="Pepin K.H."/>
            <person name="Johnson M."/>
            <person name="Bhonagiri V."/>
            <person name="Nash W.E."/>
            <person name="Warren W."/>
            <person name="Chinwalla A."/>
            <person name="Mardis E.R."/>
            <person name="Wilson R.K."/>
        </authorList>
    </citation>
    <scope>NUCLEOTIDE SEQUENCE [LARGE SCALE GENOMIC DNA]</scope>
    <source>
        <strain evidence="12">ATCC 700122</strain>
    </source>
</reference>
<keyword evidence="10" id="KW-0671">Queuosine biosynthesis</keyword>
<evidence type="ECO:0000256" key="6">
    <source>
        <dbReference type="ARBA" id="ARBA00022840"/>
    </source>
</evidence>
<evidence type="ECO:0000256" key="1">
    <source>
        <dbReference type="ARBA" id="ARBA00005061"/>
    </source>
</evidence>
<evidence type="ECO:0000256" key="9">
    <source>
        <dbReference type="ARBA" id="ARBA00047890"/>
    </source>
</evidence>
<keyword evidence="6 10" id="KW-0067">ATP-binding</keyword>